<comment type="caution">
    <text evidence="10">The sequence shown here is derived from an EMBL/GenBank/DDBJ whole genome shotgun (WGS) entry which is preliminary data.</text>
</comment>
<dbReference type="PANTHER" id="PTHR43399">
    <property type="entry name" value="SUBTILISIN-RELATED"/>
    <property type="match status" value="1"/>
</dbReference>
<evidence type="ECO:0000256" key="6">
    <source>
        <dbReference type="RuleBase" id="RU003355"/>
    </source>
</evidence>
<accession>A0ABU5RMR0</accession>
<dbReference type="InterPro" id="IPR023828">
    <property type="entry name" value="Peptidase_S8_Ser-AS"/>
</dbReference>
<evidence type="ECO:0000256" key="5">
    <source>
        <dbReference type="PROSITE-ProRule" id="PRU01240"/>
    </source>
</evidence>
<sequence>MRKPITAVLAVTLAAGVLGAPAAGAAPDGVAAATPVKITLLTGDQVLVSGSDVRVLPARRGRPVPIRQYTRRGDQYVVPGDAAELVRAGRLDEQLFNVTGLLRQGYDDAHTPHVPLLVRQAGPAVAARTGVAAKRTTLGYTALDEPKSDATTFWNRLTTAPATLSAGTTKVWLNAKVRATLDQSVPQIGAPAAWQAGLTGRDVPVAILDTGVDATHPDLAGRIAQSRDFTGKGSVADGSGHGTHVASTISGSGAASGGRYKGVAPDAALAVGKVLDDDGNGTFDEVLAGMQWAAADAHARVVNMSLGSGPSDGTDPVSEAVNTLTRQYGTLFVVAAGNFGQDESVASPAAADAALAVASVSKQDVLSPFSSRGPRIGDGAAKPDVAAPGESITAARPAGVPPLGEPVGDYYQTLDGTSMATPHVAGAAAILAQQHPDWAGERLKAALTSTAADVGAAPTAVGSGRVDVARATTTPVTATGGASVHLPWPNHGTTGKSTVTWYNSGTAPVTLALSLTGVPDGLVTFPATVTVPAGGSAPVELTATARDGHPGTYSGILTARAGDVSTRTALSVRQEGEMYDLTVGLADRDGKPWVPTGYPPISLIDLDTGALTQAEPGTYRLPRGRYAVNTVIKTPRPGQEPSYSFISHPELVLDHDVTQAFDAREGKAVSLEPDNPAARGGTQTIERLSRITSCSCVFADRFDLDPRFDPAFAATVPGTSSGTFAFSQERRATEPELELSADDGTPFDVRGVWLEAAAPGGRTTLPVAFGGAGTPEDLAKIDARGKLVVLHLPLGTASGDGYQRLANVEKAGAKLGMVELSGDPTAATVLGGGLPTLTMPTIWSAQSVTGQRFTALAKTGGASATVVSRPLPNFRYELGDGVERQVTAPRVLRPKTRDLAEVHTAYYDNAPGEVRYVAGREFFGRMVGYGYTEPVAEQQARFEYYSPGKWDSVWTAGLRGDLTQELDLAAGGKYQLSWNKAVAGPTLRGLIVTHSGETPRPWAWRKDGVFDLWLPFFGDSTGRPRTPESSVGDTGSVSLWRDGVAVPVEPSGEPTLATIPVPDADGAYRLTAEVHRHADWWPLSTDVSAEWTFRSSSASDGQALPLLTARFDPAVDLRNSAPGGRLFTFPAYVERQGGGAATKLTVESSTDDGRTWQPVTVARTGDHWTICVRNPAKGFVSLRATASDDGGNTVRQTVLRAYAVS</sequence>
<evidence type="ECO:0000256" key="4">
    <source>
        <dbReference type="ARBA" id="ARBA00022825"/>
    </source>
</evidence>
<protein>
    <submittedName>
        <fullName evidence="10">S8 family serine peptidase</fullName>
    </submittedName>
</protein>
<dbReference type="PROSITE" id="PS00138">
    <property type="entry name" value="SUBTILASE_SER"/>
    <property type="match status" value="1"/>
</dbReference>
<dbReference type="PROSITE" id="PS51892">
    <property type="entry name" value="SUBTILASE"/>
    <property type="match status" value="1"/>
</dbReference>
<keyword evidence="4 5" id="KW-0720">Serine protease</keyword>
<dbReference type="Proteomes" id="UP001304298">
    <property type="component" value="Unassembled WGS sequence"/>
</dbReference>
<dbReference type="EMBL" id="JAYFSI010000023">
    <property type="protein sequence ID" value="MEA5367488.1"/>
    <property type="molecule type" value="Genomic_DNA"/>
</dbReference>
<evidence type="ECO:0000313" key="10">
    <source>
        <dbReference type="EMBL" id="MEA5367488.1"/>
    </source>
</evidence>
<keyword evidence="11" id="KW-1185">Reference proteome</keyword>
<name>A0ABU5RMR0_9PSEU</name>
<evidence type="ECO:0000313" key="11">
    <source>
        <dbReference type="Proteomes" id="UP001304298"/>
    </source>
</evidence>
<proteinExistence type="inferred from homology"/>
<feature type="chain" id="PRO_5046236909" evidence="8">
    <location>
        <begin position="26"/>
        <end position="1205"/>
    </location>
</feature>
<keyword evidence="2 5" id="KW-0645">Protease</keyword>
<feature type="active site" description="Charge relay system" evidence="5">
    <location>
        <position position="241"/>
    </location>
</feature>
<dbReference type="Gene3D" id="3.40.50.200">
    <property type="entry name" value="Peptidase S8/S53 domain"/>
    <property type="match status" value="1"/>
</dbReference>
<evidence type="ECO:0000256" key="2">
    <source>
        <dbReference type="ARBA" id="ARBA00022670"/>
    </source>
</evidence>
<dbReference type="PROSITE" id="PS00136">
    <property type="entry name" value="SUBTILASE_ASP"/>
    <property type="match status" value="1"/>
</dbReference>
<dbReference type="InterPro" id="IPR015500">
    <property type="entry name" value="Peptidase_S8_subtilisin-rel"/>
</dbReference>
<evidence type="ECO:0000256" key="8">
    <source>
        <dbReference type="SAM" id="SignalP"/>
    </source>
</evidence>
<evidence type="ECO:0000256" key="1">
    <source>
        <dbReference type="ARBA" id="ARBA00011073"/>
    </source>
</evidence>
<reference evidence="10 11" key="1">
    <citation type="submission" date="2023-12" db="EMBL/GenBank/DDBJ databases">
        <title>Amycolatopsis sp. V23-08.</title>
        <authorList>
            <person name="Somphong A."/>
        </authorList>
    </citation>
    <scope>NUCLEOTIDE SEQUENCE [LARGE SCALE GENOMIC DNA]</scope>
    <source>
        <strain evidence="10 11">V23-08</strain>
    </source>
</reference>
<gene>
    <name evidence="10" type="ORF">VA596_48715</name>
</gene>
<dbReference type="InterPro" id="IPR022398">
    <property type="entry name" value="Peptidase_S8_His-AS"/>
</dbReference>
<feature type="signal peptide" evidence="8">
    <location>
        <begin position="1"/>
        <end position="25"/>
    </location>
</feature>
<dbReference type="InterPro" id="IPR051048">
    <property type="entry name" value="Peptidase_S8/S53_subtilisin"/>
</dbReference>
<evidence type="ECO:0000259" key="9">
    <source>
        <dbReference type="Pfam" id="PF00082"/>
    </source>
</evidence>
<dbReference type="Pfam" id="PF00082">
    <property type="entry name" value="Peptidase_S8"/>
    <property type="match status" value="1"/>
</dbReference>
<dbReference type="InterPro" id="IPR000209">
    <property type="entry name" value="Peptidase_S8/S53_dom"/>
</dbReference>
<keyword evidence="3 5" id="KW-0378">Hydrolase</keyword>
<dbReference type="PANTHER" id="PTHR43399:SF4">
    <property type="entry name" value="CELL WALL-ASSOCIATED PROTEASE"/>
    <property type="match status" value="1"/>
</dbReference>
<keyword evidence="8" id="KW-0732">Signal</keyword>
<organism evidence="10 11">
    <name type="scientific">Amycolatopsis heterodermiae</name>
    <dbReference type="NCBI Taxonomy" id="3110235"/>
    <lineage>
        <taxon>Bacteria</taxon>
        <taxon>Bacillati</taxon>
        <taxon>Actinomycetota</taxon>
        <taxon>Actinomycetes</taxon>
        <taxon>Pseudonocardiales</taxon>
        <taxon>Pseudonocardiaceae</taxon>
        <taxon>Amycolatopsis</taxon>
    </lineage>
</organism>
<feature type="active site" description="Charge relay system" evidence="5">
    <location>
        <position position="209"/>
    </location>
</feature>
<dbReference type="SUPFAM" id="SSF52743">
    <property type="entry name" value="Subtilisin-like"/>
    <property type="match status" value="1"/>
</dbReference>
<dbReference type="PROSITE" id="PS00137">
    <property type="entry name" value="SUBTILASE_HIS"/>
    <property type="match status" value="1"/>
</dbReference>
<feature type="active site" description="Charge relay system" evidence="5">
    <location>
        <position position="418"/>
    </location>
</feature>
<dbReference type="InterPro" id="IPR036852">
    <property type="entry name" value="Peptidase_S8/S53_dom_sf"/>
</dbReference>
<feature type="region of interest" description="Disordered" evidence="7">
    <location>
        <begin position="368"/>
        <end position="387"/>
    </location>
</feature>
<comment type="similarity">
    <text evidence="1 5 6">Belongs to the peptidase S8 family.</text>
</comment>
<dbReference type="InterPro" id="IPR023827">
    <property type="entry name" value="Peptidase_S8_Asp-AS"/>
</dbReference>
<dbReference type="RefSeq" id="WP_323337519.1">
    <property type="nucleotide sequence ID" value="NZ_JAYFSI010000023.1"/>
</dbReference>
<evidence type="ECO:0000256" key="7">
    <source>
        <dbReference type="SAM" id="MobiDB-lite"/>
    </source>
</evidence>
<evidence type="ECO:0000256" key="3">
    <source>
        <dbReference type="ARBA" id="ARBA00022801"/>
    </source>
</evidence>
<feature type="domain" description="Peptidase S8/S53" evidence="9">
    <location>
        <begin position="200"/>
        <end position="462"/>
    </location>
</feature>
<dbReference type="PRINTS" id="PR00723">
    <property type="entry name" value="SUBTILISIN"/>
</dbReference>